<dbReference type="Proteomes" id="UP000185093">
    <property type="component" value="Unassembled WGS sequence"/>
</dbReference>
<dbReference type="PANTHER" id="PTHR30136:SF35">
    <property type="entry name" value="HTH-TYPE TRANSCRIPTIONAL REGULATOR RV1719"/>
    <property type="match status" value="1"/>
</dbReference>
<evidence type="ECO:0000256" key="3">
    <source>
        <dbReference type="ARBA" id="ARBA00023163"/>
    </source>
</evidence>
<feature type="domain" description="HTH iclR-type" evidence="4">
    <location>
        <begin position="7"/>
        <end position="69"/>
    </location>
</feature>
<dbReference type="PROSITE" id="PS51078">
    <property type="entry name" value="ICLR_ED"/>
    <property type="match status" value="1"/>
</dbReference>
<protein>
    <submittedName>
        <fullName evidence="6">Transcriptional regulator, IclR family</fullName>
    </submittedName>
</protein>
<dbReference type="RefSeq" id="WP_074200001.1">
    <property type="nucleotide sequence ID" value="NZ_FSQZ01000001.1"/>
</dbReference>
<keyword evidence="3" id="KW-0804">Transcription</keyword>
<evidence type="ECO:0000313" key="6">
    <source>
        <dbReference type="EMBL" id="SIN77527.1"/>
    </source>
</evidence>
<dbReference type="Pfam" id="PF01614">
    <property type="entry name" value="IclR_C"/>
    <property type="match status" value="1"/>
</dbReference>
<evidence type="ECO:0000259" key="5">
    <source>
        <dbReference type="PROSITE" id="PS51078"/>
    </source>
</evidence>
<organism evidence="6 7">
    <name type="scientific">Acetomicrobium flavidum</name>
    <dbReference type="NCBI Taxonomy" id="49896"/>
    <lineage>
        <taxon>Bacteria</taxon>
        <taxon>Thermotogati</taxon>
        <taxon>Synergistota</taxon>
        <taxon>Synergistia</taxon>
        <taxon>Synergistales</taxon>
        <taxon>Acetomicrobiaceae</taxon>
        <taxon>Acetomicrobium</taxon>
    </lineage>
</organism>
<dbReference type="PROSITE" id="PS51077">
    <property type="entry name" value="HTH_ICLR"/>
    <property type="match status" value="1"/>
</dbReference>
<dbReference type="InterPro" id="IPR036390">
    <property type="entry name" value="WH_DNA-bd_sf"/>
</dbReference>
<dbReference type="InterPro" id="IPR005471">
    <property type="entry name" value="Tscrpt_reg_IclR_N"/>
</dbReference>
<comment type="caution">
    <text evidence="6">The sequence shown here is derived from an EMBL/GenBank/DDBJ whole genome shotgun (WGS) entry which is preliminary data.</text>
</comment>
<dbReference type="InterPro" id="IPR029016">
    <property type="entry name" value="GAF-like_dom_sf"/>
</dbReference>
<reference evidence="6 7" key="1">
    <citation type="submission" date="2016-11" db="EMBL/GenBank/DDBJ databases">
        <authorList>
            <person name="Varghese N."/>
            <person name="Submissions S."/>
        </authorList>
    </citation>
    <scope>NUCLEOTIDE SEQUENCE [LARGE SCALE GENOMIC DNA]</scope>
    <source>
        <strain evidence="6 7">DSM 20664</strain>
    </source>
</reference>
<proteinExistence type="predicted"/>
<accession>A0ABY1JFE2</accession>
<keyword evidence="2" id="KW-0238">DNA-binding</keyword>
<evidence type="ECO:0000256" key="1">
    <source>
        <dbReference type="ARBA" id="ARBA00023015"/>
    </source>
</evidence>
<dbReference type="SUPFAM" id="SSF55781">
    <property type="entry name" value="GAF domain-like"/>
    <property type="match status" value="1"/>
</dbReference>
<dbReference type="PANTHER" id="PTHR30136">
    <property type="entry name" value="HELIX-TURN-HELIX TRANSCRIPTIONAL REGULATOR, ICLR FAMILY"/>
    <property type="match status" value="1"/>
</dbReference>
<dbReference type="SUPFAM" id="SSF46785">
    <property type="entry name" value="Winged helix' DNA-binding domain"/>
    <property type="match status" value="1"/>
</dbReference>
<feature type="domain" description="IclR-ED" evidence="5">
    <location>
        <begin position="70"/>
        <end position="251"/>
    </location>
</feature>
<dbReference type="Gene3D" id="3.30.450.40">
    <property type="match status" value="1"/>
</dbReference>
<dbReference type="CDD" id="cd00090">
    <property type="entry name" value="HTH_ARSR"/>
    <property type="match status" value="1"/>
</dbReference>
<evidence type="ECO:0000256" key="2">
    <source>
        <dbReference type="ARBA" id="ARBA00023125"/>
    </source>
</evidence>
<dbReference type="SMART" id="SM00346">
    <property type="entry name" value="HTH_ICLR"/>
    <property type="match status" value="1"/>
</dbReference>
<keyword evidence="1" id="KW-0805">Transcription regulation</keyword>
<keyword evidence="7" id="KW-1185">Reference proteome</keyword>
<sequence>MAEREQGTSIRRALKVLSAFSLEEPFLGVSEIAKKLGLPKSSVHWLLQVLQDEGYVCQDPKTGKYRLSVKLFHLGTIAANTMNISYVARPVMERLRNATGETVNLYVLDGFDRVCIEQAEGIHLVRQVVRLGQKIPSYCGAAGKVLIAWQPEDFIERLISHTRLKPLTKNTISDAGLFKEELAKIRRQGYAVSFGERDVEVAAVAAPVFDEEGKILASLSASGPVSRFEITPQVVEAIINAAGEISYQMGYLKDLEAVTSGGKIKVS</sequence>
<dbReference type="Pfam" id="PF09339">
    <property type="entry name" value="HTH_IclR"/>
    <property type="match status" value="1"/>
</dbReference>
<name>A0ABY1JFE2_9BACT</name>
<dbReference type="InterPro" id="IPR036388">
    <property type="entry name" value="WH-like_DNA-bd_sf"/>
</dbReference>
<dbReference type="InterPro" id="IPR050707">
    <property type="entry name" value="HTH_MetabolicPath_Reg"/>
</dbReference>
<dbReference type="InterPro" id="IPR014757">
    <property type="entry name" value="Tscrpt_reg_IclR_C"/>
</dbReference>
<evidence type="ECO:0000313" key="7">
    <source>
        <dbReference type="Proteomes" id="UP000185093"/>
    </source>
</evidence>
<gene>
    <name evidence="6" type="ORF">SAMN05444368_1850</name>
</gene>
<dbReference type="InterPro" id="IPR011991">
    <property type="entry name" value="ArsR-like_HTH"/>
</dbReference>
<dbReference type="EMBL" id="FSQZ01000001">
    <property type="protein sequence ID" value="SIN77527.1"/>
    <property type="molecule type" value="Genomic_DNA"/>
</dbReference>
<evidence type="ECO:0000259" key="4">
    <source>
        <dbReference type="PROSITE" id="PS51077"/>
    </source>
</evidence>
<dbReference type="Gene3D" id="1.10.10.10">
    <property type="entry name" value="Winged helix-like DNA-binding domain superfamily/Winged helix DNA-binding domain"/>
    <property type="match status" value="1"/>
</dbReference>